<keyword evidence="2" id="KW-1185">Reference proteome</keyword>
<evidence type="ECO:0000313" key="2">
    <source>
        <dbReference type="Proteomes" id="UP001302321"/>
    </source>
</evidence>
<reference evidence="1" key="1">
    <citation type="journal article" date="2023" name="Mol. Phylogenet. Evol.">
        <title>Genome-scale phylogeny and comparative genomics of the fungal order Sordariales.</title>
        <authorList>
            <person name="Hensen N."/>
            <person name="Bonometti L."/>
            <person name="Westerberg I."/>
            <person name="Brannstrom I.O."/>
            <person name="Guillou S."/>
            <person name="Cros-Aarteil S."/>
            <person name="Calhoun S."/>
            <person name="Haridas S."/>
            <person name="Kuo A."/>
            <person name="Mondo S."/>
            <person name="Pangilinan J."/>
            <person name="Riley R."/>
            <person name="LaButti K."/>
            <person name="Andreopoulos B."/>
            <person name="Lipzen A."/>
            <person name="Chen C."/>
            <person name="Yan M."/>
            <person name="Daum C."/>
            <person name="Ng V."/>
            <person name="Clum A."/>
            <person name="Steindorff A."/>
            <person name="Ohm R.A."/>
            <person name="Martin F."/>
            <person name="Silar P."/>
            <person name="Natvig D.O."/>
            <person name="Lalanne C."/>
            <person name="Gautier V."/>
            <person name="Ament-Velasquez S.L."/>
            <person name="Kruys A."/>
            <person name="Hutchinson M.I."/>
            <person name="Powell A.J."/>
            <person name="Barry K."/>
            <person name="Miller A.N."/>
            <person name="Grigoriev I.V."/>
            <person name="Debuchy R."/>
            <person name="Gladieux P."/>
            <person name="Hiltunen Thoren M."/>
            <person name="Johannesson H."/>
        </authorList>
    </citation>
    <scope>NUCLEOTIDE SEQUENCE</scope>
    <source>
        <strain evidence="1">CBS 892.96</strain>
    </source>
</reference>
<dbReference type="EMBL" id="MU866091">
    <property type="protein sequence ID" value="KAK4181056.1"/>
    <property type="molecule type" value="Genomic_DNA"/>
</dbReference>
<organism evidence="1 2">
    <name type="scientific">Triangularia setosa</name>
    <dbReference type="NCBI Taxonomy" id="2587417"/>
    <lineage>
        <taxon>Eukaryota</taxon>
        <taxon>Fungi</taxon>
        <taxon>Dikarya</taxon>
        <taxon>Ascomycota</taxon>
        <taxon>Pezizomycotina</taxon>
        <taxon>Sordariomycetes</taxon>
        <taxon>Sordariomycetidae</taxon>
        <taxon>Sordariales</taxon>
        <taxon>Podosporaceae</taxon>
        <taxon>Triangularia</taxon>
    </lineage>
</organism>
<dbReference type="AlphaFoldDB" id="A0AAN7AA72"/>
<name>A0AAN7AA72_9PEZI</name>
<evidence type="ECO:0000313" key="1">
    <source>
        <dbReference type="EMBL" id="KAK4181056.1"/>
    </source>
</evidence>
<gene>
    <name evidence="1" type="ORF">QBC36DRAFT_286066</name>
</gene>
<proteinExistence type="predicted"/>
<accession>A0AAN7AA72</accession>
<sequence length="72" mass="7693">MLVVHGKRLTVAALPLTSAVGVVKWQPIALHPPELTGTLTSDEKSYSLSDWLLKHGAQEEVMLLSASGSVNL</sequence>
<dbReference type="Proteomes" id="UP001302321">
    <property type="component" value="Unassembled WGS sequence"/>
</dbReference>
<protein>
    <submittedName>
        <fullName evidence="1">Uncharacterized protein</fullName>
    </submittedName>
</protein>
<comment type="caution">
    <text evidence="1">The sequence shown here is derived from an EMBL/GenBank/DDBJ whole genome shotgun (WGS) entry which is preliminary data.</text>
</comment>
<reference evidence="1" key="2">
    <citation type="submission" date="2023-05" db="EMBL/GenBank/DDBJ databases">
        <authorList>
            <consortium name="Lawrence Berkeley National Laboratory"/>
            <person name="Steindorff A."/>
            <person name="Hensen N."/>
            <person name="Bonometti L."/>
            <person name="Westerberg I."/>
            <person name="Brannstrom I.O."/>
            <person name="Guillou S."/>
            <person name="Cros-Aarteil S."/>
            <person name="Calhoun S."/>
            <person name="Haridas S."/>
            <person name="Kuo A."/>
            <person name="Mondo S."/>
            <person name="Pangilinan J."/>
            <person name="Riley R."/>
            <person name="Labutti K."/>
            <person name="Andreopoulos B."/>
            <person name="Lipzen A."/>
            <person name="Chen C."/>
            <person name="Yanf M."/>
            <person name="Daum C."/>
            <person name="Ng V."/>
            <person name="Clum A."/>
            <person name="Ohm R."/>
            <person name="Martin F."/>
            <person name="Silar P."/>
            <person name="Natvig D."/>
            <person name="Lalanne C."/>
            <person name="Gautier V."/>
            <person name="Ament-Velasquez S.L."/>
            <person name="Kruys A."/>
            <person name="Hutchinson M.I."/>
            <person name="Powell A.J."/>
            <person name="Barry K."/>
            <person name="Miller A.N."/>
            <person name="Grigoriev I.V."/>
            <person name="Debuchy R."/>
            <person name="Gladieux P."/>
            <person name="Thoren M.H."/>
            <person name="Johannesson H."/>
        </authorList>
    </citation>
    <scope>NUCLEOTIDE SEQUENCE</scope>
    <source>
        <strain evidence="1">CBS 892.96</strain>
    </source>
</reference>